<keyword evidence="2" id="KW-0472">Membrane</keyword>
<feature type="compositionally biased region" description="Basic and acidic residues" evidence="1">
    <location>
        <begin position="150"/>
        <end position="163"/>
    </location>
</feature>
<name>A0ABR0T487_9HYPO</name>
<keyword evidence="2" id="KW-1133">Transmembrane helix</keyword>
<evidence type="ECO:0000256" key="2">
    <source>
        <dbReference type="SAM" id="Phobius"/>
    </source>
</evidence>
<feature type="region of interest" description="Disordered" evidence="1">
    <location>
        <begin position="389"/>
        <end position="467"/>
    </location>
</feature>
<feature type="domain" description="Brl1/Brr6" evidence="3">
    <location>
        <begin position="238"/>
        <end position="369"/>
    </location>
</feature>
<keyword evidence="5" id="KW-1185">Reference proteome</keyword>
<dbReference type="PANTHER" id="PTHR28136">
    <property type="entry name" value="NUCLEUS EXPORT PROTEIN BRR6"/>
    <property type="match status" value="1"/>
</dbReference>
<feature type="region of interest" description="Disordered" evidence="1">
    <location>
        <begin position="37"/>
        <end position="163"/>
    </location>
</feature>
<reference evidence="4 5" key="1">
    <citation type="submission" date="2024-01" db="EMBL/GenBank/DDBJ databases">
        <title>Complete genome of Cladobotryum mycophilum ATHUM6906.</title>
        <authorList>
            <person name="Christinaki A.C."/>
            <person name="Myridakis A.I."/>
            <person name="Kouvelis V.N."/>
        </authorList>
    </citation>
    <scope>NUCLEOTIDE SEQUENCE [LARGE SCALE GENOMIC DNA]</scope>
    <source>
        <strain evidence="4 5">ATHUM6906</strain>
    </source>
</reference>
<dbReference type="InterPro" id="IPR040202">
    <property type="entry name" value="Brl1/Brr6"/>
</dbReference>
<feature type="compositionally biased region" description="Polar residues" evidence="1">
    <location>
        <begin position="61"/>
        <end position="70"/>
    </location>
</feature>
<keyword evidence="2" id="KW-0812">Transmembrane</keyword>
<evidence type="ECO:0000313" key="4">
    <source>
        <dbReference type="EMBL" id="KAK5999224.1"/>
    </source>
</evidence>
<organism evidence="4 5">
    <name type="scientific">Cladobotryum mycophilum</name>
    <dbReference type="NCBI Taxonomy" id="491253"/>
    <lineage>
        <taxon>Eukaryota</taxon>
        <taxon>Fungi</taxon>
        <taxon>Dikarya</taxon>
        <taxon>Ascomycota</taxon>
        <taxon>Pezizomycotina</taxon>
        <taxon>Sordariomycetes</taxon>
        <taxon>Hypocreomycetidae</taxon>
        <taxon>Hypocreales</taxon>
        <taxon>Hypocreaceae</taxon>
        <taxon>Cladobotryum</taxon>
    </lineage>
</organism>
<dbReference type="EMBL" id="JAVFKD010000001">
    <property type="protein sequence ID" value="KAK5999224.1"/>
    <property type="molecule type" value="Genomic_DNA"/>
</dbReference>
<feature type="transmembrane region" description="Helical" evidence="2">
    <location>
        <begin position="241"/>
        <end position="262"/>
    </location>
</feature>
<dbReference type="Proteomes" id="UP001338125">
    <property type="component" value="Unassembled WGS sequence"/>
</dbReference>
<gene>
    <name evidence="4" type="ORF">PT974_01615</name>
</gene>
<evidence type="ECO:0000256" key="1">
    <source>
        <dbReference type="SAM" id="MobiDB-lite"/>
    </source>
</evidence>
<evidence type="ECO:0000313" key="5">
    <source>
        <dbReference type="Proteomes" id="UP001338125"/>
    </source>
</evidence>
<feature type="compositionally biased region" description="Low complexity" evidence="1">
    <location>
        <begin position="72"/>
        <end position="87"/>
    </location>
</feature>
<accession>A0ABR0T487</accession>
<sequence>MERRTFESHMEWEYQNKGPLDHTSPFAQVGTRRKENLFSSPLKPTPQHHNFAPFGTPSKPPSSSHFTPQISARAAAPPFRNPAFTTPRKFDDTALSEVEESPAPTEASDFPNDTPEADRMSDVTMGSPISPLKIDKQSRYSRSPKKHMSGKGEIRSLRESPRKELQVLRKRKRHNFDRDVSSVSRQLYREWDDVASDSDESITEFVRSQNMKRHGKNEPWLGNVLHRVERYQSAPDSIYQWLQLGLNTCFISFVVFCGYSVIQAVRSDIRNANEKARLEIMSRSSKCENHYIDNECSKRDRPALRVVCDEWYDCMMQDSDAIMRVKVTAKQLAEIINEFTDAMNMKAWGFFFAVVLIVIFTNFLGRYTGNSAPKAAPPAPIPFQPVASHMSSIAPEGTPAHMRSRFQTPRTQRYRMIEDDGTDDDNTPPKLAPAPLLSFTPSGRRSPSKGERPRSPIKYLRSPSKGY</sequence>
<dbReference type="PANTHER" id="PTHR28136:SF5">
    <property type="entry name" value="NUCLEUS EXPORT PROTEIN BRR6"/>
    <property type="match status" value="1"/>
</dbReference>
<proteinExistence type="predicted"/>
<protein>
    <recommendedName>
        <fullName evidence="3">Brl1/Brr6 domain-containing protein</fullName>
    </recommendedName>
</protein>
<evidence type="ECO:0000259" key="3">
    <source>
        <dbReference type="SMART" id="SM01042"/>
    </source>
</evidence>
<comment type="caution">
    <text evidence="4">The sequence shown here is derived from an EMBL/GenBank/DDBJ whole genome shotgun (WGS) entry which is preliminary data.</text>
</comment>
<dbReference type="InterPro" id="IPR018767">
    <property type="entry name" value="Brl1/Brr6_dom"/>
</dbReference>
<dbReference type="SMART" id="SM01042">
    <property type="entry name" value="Brr6_like_C_C"/>
    <property type="match status" value="1"/>
</dbReference>
<dbReference type="Pfam" id="PF10104">
    <property type="entry name" value="Brr6_like_C_C"/>
    <property type="match status" value="1"/>
</dbReference>
<feature type="transmembrane region" description="Helical" evidence="2">
    <location>
        <begin position="347"/>
        <end position="365"/>
    </location>
</feature>